<feature type="domain" description="Nitrite/Sulfite reductase ferredoxin-like" evidence="8">
    <location>
        <begin position="65"/>
        <end position="112"/>
    </location>
</feature>
<dbReference type="PANTHER" id="PTHR32439:SF9">
    <property type="entry name" value="BLR3264 PROTEIN"/>
    <property type="match status" value="1"/>
</dbReference>
<comment type="caution">
    <text evidence="9">The sequence shown here is derived from an EMBL/GenBank/DDBJ whole genome shotgun (WGS) entry which is preliminary data.</text>
</comment>
<dbReference type="GO" id="GO:0020037">
    <property type="term" value="F:heme binding"/>
    <property type="evidence" value="ECO:0007669"/>
    <property type="project" value="InterPro"/>
</dbReference>
<reference evidence="9 10" key="1">
    <citation type="submission" date="2017-01" db="EMBL/GenBank/DDBJ databases">
        <authorList>
            <person name="Mah S.A."/>
            <person name="Swanson W.J."/>
            <person name="Moy G.W."/>
            <person name="Vacquier V.D."/>
        </authorList>
    </citation>
    <scope>NUCLEOTIDE SEQUENCE [LARGE SCALE GENOMIC DNA]</scope>
    <source>
        <strain evidence="9">PDD-32b-74</strain>
    </source>
</reference>
<dbReference type="InterPro" id="IPR006067">
    <property type="entry name" value="NO2/SO3_Rdtase_4Fe4S_dom"/>
</dbReference>
<evidence type="ECO:0000256" key="3">
    <source>
        <dbReference type="ARBA" id="ARBA00022723"/>
    </source>
</evidence>
<dbReference type="Pfam" id="PF03460">
    <property type="entry name" value="NIR_SIR_ferr"/>
    <property type="match status" value="2"/>
</dbReference>
<dbReference type="InterPro" id="IPR045854">
    <property type="entry name" value="NO2/SO3_Rdtase_4Fe4S_sf"/>
</dbReference>
<evidence type="ECO:0000256" key="5">
    <source>
        <dbReference type="ARBA" id="ARBA00023004"/>
    </source>
</evidence>
<evidence type="ECO:0000256" key="6">
    <source>
        <dbReference type="ARBA" id="ARBA00023014"/>
    </source>
</evidence>
<dbReference type="GO" id="GO:0046872">
    <property type="term" value="F:metal ion binding"/>
    <property type="evidence" value="ECO:0007669"/>
    <property type="project" value="UniProtKB-KW"/>
</dbReference>
<dbReference type="InterPro" id="IPR051329">
    <property type="entry name" value="NIR_SIR_4Fe-4S"/>
</dbReference>
<keyword evidence="5" id="KW-0408">Iron</keyword>
<evidence type="ECO:0000259" key="8">
    <source>
        <dbReference type="Pfam" id="PF03460"/>
    </source>
</evidence>
<dbReference type="InterPro" id="IPR012798">
    <property type="entry name" value="Cbl_synth_CobG-like"/>
</dbReference>
<keyword evidence="3" id="KW-0479">Metal-binding</keyword>
<dbReference type="GO" id="GO:0016491">
    <property type="term" value="F:oxidoreductase activity"/>
    <property type="evidence" value="ECO:0007669"/>
    <property type="project" value="UniProtKB-KW"/>
</dbReference>
<dbReference type="InterPro" id="IPR036136">
    <property type="entry name" value="Nit/Sulf_reduc_fer-like_dom_sf"/>
</dbReference>
<dbReference type="AlphaFoldDB" id="A0A244EM89"/>
<dbReference type="OrthoDB" id="7459360at2"/>
<dbReference type="NCBIfam" id="TIGR02435">
    <property type="entry name" value="CobG"/>
    <property type="match status" value="1"/>
</dbReference>
<dbReference type="SUPFAM" id="SSF56014">
    <property type="entry name" value="Nitrite and sulphite reductase 4Fe-4S domain-like"/>
    <property type="match status" value="2"/>
</dbReference>
<evidence type="ECO:0000259" key="7">
    <source>
        <dbReference type="Pfam" id="PF01077"/>
    </source>
</evidence>
<evidence type="ECO:0000256" key="2">
    <source>
        <dbReference type="ARBA" id="ARBA00022617"/>
    </source>
</evidence>
<accession>A0A244EM89</accession>
<dbReference type="SUPFAM" id="SSF55124">
    <property type="entry name" value="Nitrite/Sulfite reductase N-terminal domain-like"/>
    <property type="match status" value="2"/>
</dbReference>
<evidence type="ECO:0000256" key="4">
    <source>
        <dbReference type="ARBA" id="ARBA00023002"/>
    </source>
</evidence>
<gene>
    <name evidence="9" type="ORF">BW686_19750</name>
</gene>
<evidence type="ECO:0000313" key="10">
    <source>
        <dbReference type="Proteomes" id="UP000195128"/>
    </source>
</evidence>
<keyword evidence="1" id="KW-0004">4Fe-4S</keyword>
<name>A0A244EM89_PSESX</name>
<dbReference type="InterPro" id="IPR005117">
    <property type="entry name" value="NiRdtase/SiRdtase_haem-b_fer"/>
</dbReference>
<keyword evidence="4" id="KW-0560">Oxidoreductase</keyword>
<keyword evidence="2" id="KW-0349">Heme</keyword>
<dbReference type="EMBL" id="MTSA01000016">
    <property type="protein sequence ID" value="OUM05596.1"/>
    <property type="molecule type" value="Genomic_DNA"/>
</dbReference>
<protein>
    <submittedName>
        <fullName evidence="9">Precorrin-3B synthase</fullName>
    </submittedName>
</protein>
<feature type="domain" description="Nitrite/sulphite reductase 4Fe-4S" evidence="7">
    <location>
        <begin position="132"/>
        <end position="274"/>
    </location>
</feature>
<dbReference type="Gene3D" id="3.90.480.10">
    <property type="entry name" value="Sulfite Reductase Hemoprotein,Domain 2"/>
    <property type="match status" value="1"/>
</dbReference>
<dbReference type="PANTHER" id="PTHR32439">
    <property type="entry name" value="FERREDOXIN--NITRITE REDUCTASE, CHLOROPLASTIC"/>
    <property type="match status" value="1"/>
</dbReference>
<evidence type="ECO:0000256" key="1">
    <source>
        <dbReference type="ARBA" id="ARBA00022485"/>
    </source>
</evidence>
<dbReference type="GO" id="GO:0051539">
    <property type="term" value="F:4 iron, 4 sulfur cluster binding"/>
    <property type="evidence" value="ECO:0007669"/>
    <property type="project" value="UniProtKB-KW"/>
</dbReference>
<feature type="domain" description="Nitrite/Sulfite reductase ferredoxin-like" evidence="8">
    <location>
        <begin position="300"/>
        <end position="367"/>
    </location>
</feature>
<proteinExistence type="predicted"/>
<sequence length="478" mass="49671">MPADKAGIIPRPMGYKCANPFPFPASSLSGDPLNEQQSARTSSVTLRPSACPGLLRIVPALDGGICRIKLAGGVMTSAQALAVAAAAQTYAHGVIEATNRANLQIRGIGAAHDPLIKTLMAAGLGPANPASDDVRNLMLSPTAGLDPSMLFDARPLAAQILDALESHPRFHELSPKFALSLDAGEALVMLEHPHDVWLSAMTLDGDVLLAFGLAGCPAHDRPLAAVPLAAGQALVVALLELFLDLARPEHTRMRHLLAEVSTDELLRQLSARLNGALRVEQAVTNWQRPPVQGNRHVGVYPQRQPGKVAIGAVVPLGRLDATMLATVAQLAADQGDGTLRLTPWQSLLLPNVAVERAATVMSALQAAGLICSITSPLAQIVACTGSAGCAKGLADTKADALQLASGLAASQAVHLSGCRRSCAAAHVAPVTLLAVAPGRYDLYFRDAAQPGFGVLRARDLTIEAVGAQLNADSRSSIA</sequence>
<organism evidence="9 10">
    <name type="scientific">Pseudomonas syringae</name>
    <dbReference type="NCBI Taxonomy" id="317"/>
    <lineage>
        <taxon>Bacteria</taxon>
        <taxon>Pseudomonadati</taxon>
        <taxon>Pseudomonadota</taxon>
        <taxon>Gammaproteobacteria</taxon>
        <taxon>Pseudomonadales</taxon>
        <taxon>Pseudomonadaceae</taxon>
        <taxon>Pseudomonas</taxon>
    </lineage>
</organism>
<keyword evidence="6" id="KW-0411">Iron-sulfur</keyword>
<dbReference type="Gene3D" id="3.30.413.10">
    <property type="entry name" value="Sulfite Reductase Hemoprotein, domain 1"/>
    <property type="match status" value="2"/>
</dbReference>
<evidence type="ECO:0000313" key="9">
    <source>
        <dbReference type="EMBL" id="OUM05596.1"/>
    </source>
</evidence>
<dbReference type="Proteomes" id="UP000195128">
    <property type="component" value="Unassembled WGS sequence"/>
</dbReference>
<dbReference type="Pfam" id="PF01077">
    <property type="entry name" value="NIR_SIR"/>
    <property type="match status" value="1"/>
</dbReference>